<gene>
    <name evidence="3" type="ORF">J0A68_15585</name>
</gene>
<dbReference type="SUPFAM" id="SSF54427">
    <property type="entry name" value="NTF2-like"/>
    <property type="match status" value="1"/>
</dbReference>
<dbReference type="Proteomes" id="UP000664317">
    <property type="component" value="Unassembled WGS sequence"/>
</dbReference>
<protein>
    <submittedName>
        <fullName evidence="3">Nuclear transport factor 2 family protein</fullName>
    </submittedName>
</protein>
<accession>A0ABS3C5G7</accession>
<feature type="domain" description="DUF4440" evidence="2">
    <location>
        <begin position="25"/>
        <end position="131"/>
    </location>
</feature>
<comment type="caution">
    <text evidence="3">The sequence shown here is derived from an EMBL/GenBank/DDBJ whole genome shotgun (WGS) entry which is preliminary data.</text>
</comment>
<dbReference type="InterPro" id="IPR027843">
    <property type="entry name" value="DUF4440"/>
</dbReference>
<keyword evidence="4" id="KW-1185">Reference proteome</keyword>
<sequence>MKKLLFILLFLSAQYTFAQAEKEVEAAVEKMRVAFLAEDAAILRTLTSEGLSYGHSSGTMENQAQFLAVFESKATDYRKWDISNQSVQMHGKDLALVRHNVSIEVFEKGALNKVQLGILLVWVKEKSGWKLLARQAFRTPTA</sequence>
<dbReference type="Pfam" id="PF14534">
    <property type="entry name" value="DUF4440"/>
    <property type="match status" value="1"/>
</dbReference>
<evidence type="ECO:0000259" key="2">
    <source>
        <dbReference type="Pfam" id="PF14534"/>
    </source>
</evidence>
<evidence type="ECO:0000313" key="3">
    <source>
        <dbReference type="EMBL" id="MBN7812374.1"/>
    </source>
</evidence>
<dbReference type="EMBL" id="JAFKCT010000007">
    <property type="protein sequence ID" value="MBN7812374.1"/>
    <property type="molecule type" value="Genomic_DNA"/>
</dbReference>
<proteinExistence type="predicted"/>
<evidence type="ECO:0000313" key="4">
    <source>
        <dbReference type="Proteomes" id="UP000664317"/>
    </source>
</evidence>
<name>A0ABS3C5G7_9BACT</name>
<dbReference type="InterPro" id="IPR032710">
    <property type="entry name" value="NTF2-like_dom_sf"/>
</dbReference>
<feature type="chain" id="PRO_5045835147" evidence="1">
    <location>
        <begin position="19"/>
        <end position="142"/>
    </location>
</feature>
<feature type="signal peptide" evidence="1">
    <location>
        <begin position="1"/>
        <end position="18"/>
    </location>
</feature>
<dbReference type="RefSeq" id="WP_206579157.1">
    <property type="nucleotide sequence ID" value="NZ_JAFKCT010000007.1"/>
</dbReference>
<dbReference type="Gene3D" id="3.10.450.50">
    <property type="match status" value="1"/>
</dbReference>
<keyword evidence="1" id="KW-0732">Signal</keyword>
<evidence type="ECO:0000256" key="1">
    <source>
        <dbReference type="SAM" id="SignalP"/>
    </source>
</evidence>
<organism evidence="3 4">
    <name type="scientific">Algoriphagus oliviformis</name>
    <dbReference type="NCBI Taxonomy" id="2811231"/>
    <lineage>
        <taxon>Bacteria</taxon>
        <taxon>Pseudomonadati</taxon>
        <taxon>Bacteroidota</taxon>
        <taxon>Cytophagia</taxon>
        <taxon>Cytophagales</taxon>
        <taxon>Cyclobacteriaceae</taxon>
        <taxon>Algoriphagus</taxon>
    </lineage>
</organism>
<reference evidence="3 4" key="1">
    <citation type="submission" date="2021-03" db="EMBL/GenBank/DDBJ databases">
        <title>novel species isolated from a fishpond in China.</title>
        <authorList>
            <person name="Lu H."/>
            <person name="Cai Z."/>
        </authorList>
    </citation>
    <scope>NUCLEOTIDE SEQUENCE [LARGE SCALE GENOMIC DNA]</scope>
    <source>
        <strain evidence="3 4">H41</strain>
    </source>
</reference>